<dbReference type="PANTHER" id="PTHR31332">
    <property type="entry name" value="7-HYDROXYMETHYL CHLOROPHYLL A REDUCTASE, CHLOROPLASTIC"/>
    <property type="match status" value="1"/>
</dbReference>
<evidence type="ECO:0000313" key="9">
    <source>
        <dbReference type="Proteomes" id="UP000249782"/>
    </source>
</evidence>
<dbReference type="RefSeq" id="WP_112094165.1">
    <property type="nucleotide sequence ID" value="NZ_QLOE01000007.1"/>
</dbReference>
<dbReference type="PROSITE" id="PS51379">
    <property type="entry name" value="4FE4S_FER_2"/>
    <property type="match status" value="2"/>
</dbReference>
<dbReference type="Pfam" id="PF04422">
    <property type="entry name" value="FrhB_FdhB_N"/>
    <property type="match status" value="1"/>
</dbReference>
<organism evidence="8 9">
    <name type="scientific">Methanothermobacter tenebrarum</name>
    <dbReference type="NCBI Taxonomy" id="680118"/>
    <lineage>
        <taxon>Archaea</taxon>
        <taxon>Methanobacteriati</taxon>
        <taxon>Methanobacteriota</taxon>
        <taxon>Methanomada group</taxon>
        <taxon>Methanobacteria</taxon>
        <taxon>Methanobacteriales</taxon>
        <taxon>Methanobacteriaceae</taxon>
        <taxon>Methanothermobacter</taxon>
    </lineage>
</organism>
<dbReference type="InterPro" id="IPR045220">
    <property type="entry name" value="FRHB/FDHB/HCAR-like"/>
</dbReference>
<name>A0A328PAZ0_9EURY</name>
<evidence type="ECO:0000256" key="4">
    <source>
        <dbReference type="ARBA" id="ARBA00023004"/>
    </source>
</evidence>
<evidence type="ECO:0000256" key="5">
    <source>
        <dbReference type="ARBA" id="ARBA00023014"/>
    </source>
</evidence>
<protein>
    <submittedName>
        <fullName evidence="8">FeS-binding protein</fullName>
    </submittedName>
</protein>
<keyword evidence="4" id="KW-0408">Iron</keyword>
<feature type="domain" description="4Fe-4S ferredoxin-type" evidence="7">
    <location>
        <begin position="37"/>
        <end position="65"/>
    </location>
</feature>
<evidence type="ECO:0000256" key="3">
    <source>
        <dbReference type="ARBA" id="ARBA00023002"/>
    </source>
</evidence>
<proteinExistence type="inferred from homology"/>
<feature type="domain" description="4Fe-4S ferredoxin-type" evidence="7">
    <location>
        <begin position="2"/>
        <end position="31"/>
    </location>
</feature>
<dbReference type="EMBL" id="QLOE01000007">
    <property type="protein sequence ID" value="RAO78800.1"/>
    <property type="molecule type" value="Genomic_DNA"/>
</dbReference>
<dbReference type="InterPro" id="IPR017896">
    <property type="entry name" value="4Fe4S_Fe-S-bd"/>
</dbReference>
<dbReference type="PROSITE" id="PS00198">
    <property type="entry name" value="4FE4S_FER_1"/>
    <property type="match status" value="2"/>
</dbReference>
<evidence type="ECO:0000256" key="6">
    <source>
        <dbReference type="ARBA" id="ARBA00038369"/>
    </source>
</evidence>
<evidence type="ECO:0000259" key="7">
    <source>
        <dbReference type="PROSITE" id="PS51379"/>
    </source>
</evidence>
<accession>A0A328PAZ0</accession>
<keyword evidence="9" id="KW-1185">Reference proteome</keyword>
<gene>
    <name evidence="8" type="ORF">DPC56_05950</name>
</gene>
<keyword evidence="3" id="KW-0560">Oxidoreductase</keyword>
<dbReference type="InterPro" id="IPR007525">
    <property type="entry name" value="FrhB_FdhB_C"/>
</dbReference>
<dbReference type="SUPFAM" id="SSF54862">
    <property type="entry name" value="4Fe-4S ferredoxins"/>
    <property type="match status" value="1"/>
</dbReference>
<sequence>MKNVGEIEDLCIGCGTCAALCPQNIIRMEIDQKKGLYVPIINGECDECMKCIRVCPGIGVDFRELNDDIFGKQPKNLLIGNYKGCYIGYSLNEKLRYNSSSGGMITQILLYLLEKNFIDGALVTRMNPKKPFEPEPFIARTTQEIKESKGSKYCPVPANVALKEILKTPGKYAIVGLPCHIHGIRKAEKINRKLKKRIKYHLGIFCNHTPSFKATEFLLKKLNVKKEEVKNIIYRGEGWPGKLKIETKSGGRIRILLSDYWGSGFGQLFVPKRCELCVDHMAELSDISFGDPWLAEFASERKGKTLIIARKNSKILKNMKNKEICEIEPIEPEKVILSQIYNLYVKKKLHRNSLYDGNFPRMDFIDSIIAFFEPSKLKIPWILKKRYIFLYSLIASLKARIDFLGKL</sequence>
<comment type="caution">
    <text evidence="8">The sequence shown here is derived from an EMBL/GenBank/DDBJ whole genome shotgun (WGS) entry which is preliminary data.</text>
</comment>
<dbReference type="Proteomes" id="UP000249782">
    <property type="component" value="Unassembled WGS sequence"/>
</dbReference>
<evidence type="ECO:0000313" key="8">
    <source>
        <dbReference type="EMBL" id="RAO78800.1"/>
    </source>
</evidence>
<dbReference type="Gene3D" id="3.30.70.20">
    <property type="match status" value="1"/>
</dbReference>
<keyword evidence="2" id="KW-0479">Metal-binding</keyword>
<dbReference type="PANTHER" id="PTHR31332:SF6">
    <property type="entry name" value="FORMATE DEHYDROGENASE SUBUNIT BETA"/>
    <property type="match status" value="1"/>
</dbReference>
<dbReference type="GO" id="GO:0052592">
    <property type="term" value="F:oxidoreductase activity, acting on CH or CH2 groups, with an iron-sulfur protein as acceptor"/>
    <property type="evidence" value="ECO:0007669"/>
    <property type="project" value="TreeGrafter"/>
</dbReference>
<comment type="cofactor">
    <cofactor evidence="1">
        <name>FAD</name>
        <dbReference type="ChEBI" id="CHEBI:57692"/>
    </cofactor>
</comment>
<comment type="similarity">
    <text evidence="6">Belongs to the FrhB family.</text>
</comment>
<evidence type="ECO:0000256" key="2">
    <source>
        <dbReference type="ARBA" id="ARBA00022723"/>
    </source>
</evidence>
<dbReference type="OrthoDB" id="38261at2157"/>
<dbReference type="Pfam" id="PF12838">
    <property type="entry name" value="Fer4_7"/>
    <property type="match status" value="1"/>
</dbReference>
<dbReference type="AlphaFoldDB" id="A0A328PAZ0"/>
<dbReference type="InterPro" id="IPR007516">
    <property type="entry name" value="Co_F420_Hydgase/DH_bsu_N"/>
</dbReference>
<reference evidence="8 9" key="1">
    <citation type="submission" date="2018-06" db="EMBL/GenBank/DDBJ databases">
        <title>Draft genome sequence of hyperthermophilic methanogen Methanothermobacter tenebrarum sp. MCM-B 1447.</title>
        <authorList>
            <person name="Pore S.D."/>
            <person name="Dagar S."/>
            <person name="Dhakephalkar P.K."/>
        </authorList>
    </citation>
    <scope>NUCLEOTIDE SEQUENCE [LARGE SCALE GENOMIC DNA]</scope>
    <source>
        <strain evidence="8 9">MCM B 1447</strain>
    </source>
</reference>
<evidence type="ECO:0000256" key="1">
    <source>
        <dbReference type="ARBA" id="ARBA00001974"/>
    </source>
</evidence>
<keyword evidence="5" id="KW-0411">Iron-sulfur</keyword>
<dbReference type="InterPro" id="IPR017900">
    <property type="entry name" value="4Fe4S_Fe_S_CS"/>
</dbReference>
<dbReference type="GO" id="GO:0051536">
    <property type="term" value="F:iron-sulfur cluster binding"/>
    <property type="evidence" value="ECO:0007669"/>
    <property type="project" value="UniProtKB-KW"/>
</dbReference>
<dbReference type="GO" id="GO:0046872">
    <property type="term" value="F:metal ion binding"/>
    <property type="evidence" value="ECO:0007669"/>
    <property type="project" value="UniProtKB-KW"/>
</dbReference>
<dbReference type="Pfam" id="PF04432">
    <property type="entry name" value="FrhB_FdhB_C"/>
    <property type="match status" value="1"/>
</dbReference>